<dbReference type="EMBL" id="JAAHFQ010000704">
    <property type="protein sequence ID" value="NER31033.1"/>
    <property type="molecule type" value="Genomic_DNA"/>
</dbReference>
<accession>A0A6B3NH90</accession>
<evidence type="ECO:0000313" key="1">
    <source>
        <dbReference type="EMBL" id="NER31033.1"/>
    </source>
</evidence>
<comment type="caution">
    <text evidence="1">The sequence shown here is derived from an EMBL/GenBank/DDBJ whole genome shotgun (WGS) entry which is preliminary data.</text>
</comment>
<organism evidence="1">
    <name type="scientific">Symploca sp. SIO1C4</name>
    <dbReference type="NCBI Taxonomy" id="2607765"/>
    <lineage>
        <taxon>Bacteria</taxon>
        <taxon>Bacillati</taxon>
        <taxon>Cyanobacteriota</taxon>
        <taxon>Cyanophyceae</taxon>
        <taxon>Coleofasciculales</taxon>
        <taxon>Coleofasciculaceae</taxon>
        <taxon>Symploca</taxon>
    </lineage>
</organism>
<name>A0A6B3NH90_9CYAN</name>
<proteinExistence type="predicted"/>
<protein>
    <submittedName>
        <fullName evidence="1">Uncharacterized protein</fullName>
    </submittedName>
</protein>
<sequence length="451" mass="49591">MKLPQKFRFVLKGIACFLSIWLFLGFYNAAPLHALSDFNSNELSYTANTDTLLAQSYSTPCLASADWVNKPNPPSEIPGNPKTQTFCQFYQFSWQWFLYLMSPSASDPSLRNFQDAKNYPILQVTGDSCSSNATEPVFFIRTVKDLKDAGEFVLPERINQAGDAATIYAQNDNVVFYSIRFGRDLCTASNQGNLPTDTTEIKMAWKTIEEAEKANYISIDADVIPETGTPVKETLGLVGYHLVRGTPEHPELIWSSYEHKSNAPNCLKPSAAPANGWSFLSESCSQCLSSPNQSCFDSCKYNAAQKATSLTTDTPSEICRIFPEGTAPGDNKGEENITDVDTLNQQLVGPGGILTSLPANNPMAVMANYFNIGALWVNDTSQPANPDNQRGGLRLENPTMETTYQGTLTFNGSMIEASTQNGLNCFSCHIYTPNKTATSKLSHIFDNIHGQ</sequence>
<reference evidence="1" key="1">
    <citation type="submission" date="2019-11" db="EMBL/GenBank/DDBJ databases">
        <title>Genomic insights into an expanded diversity of filamentous marine cyanobacteria reveals the extraordinary biosynthetic potential of Moorea and Okeania.</title>
        <authorList>
            <person name="Ferreira Leao T."/>
            <person name="Wang M."/>
            <person name="Moss N."/>
            <person name="Da Silva R."/>
            <person name="Sanders J."/>
            <person name="Nurk S."/>
            <person name="Gurevich A."/>
            <person name="Humphrey G."/>
            <person name="Reher R."/>
            <person name="Zhu Q."/>
            <person name="Belda-Ferre P."/>
            <person name="Glukhov E."/>
            <person name="Rex R."/>
            <person name="Dorrestein P.C."/>
            <person name="Knight R."/>
            <person name="Pevzner P."/>
            <person name="Gerwick W.H."/>
            <person name="Gerwick L."/>
        </authorList>
    </citation>
    <scope>NUCLEOTIDE SEQUENCE</scope>
    <source>
        <strain evidence="1">SIO1C4</strain>
    </source>
</reference>
<dbReference type="AlphaFoldDB" id="A0A6B3NH90"/>
<gene>
    <name evidence="1" type="ORF">F6J89_26295</name>
</gene>